<evidence type="ECO:0000256" key="4">
    <source>
        <dbReference type="ARBA" id="ARBA00023180"/>
    </source>
</evidence>
<dbReference type="Pfam" id="PF19018">
    <property type="entry name" value="Vanin_C"/>
    <property type="match status" value="1"/>
</dbReference>
<proteinExistence type="inferred from homology"/>
<evidence type="ECO:0000313" key="8">
    <source>
        <dbReference type="Proteomes" id="UP000007266"/>
    </source>
</evidence>
<dbReference type="STRING" id="7070.D6WR06"/>
<comment type="similarity">
    <text evidence="1">Belongs to the carbon-nitrogen hydrolase superfamily. BTD/VNN family.</text>
</comment>
<dbReference type="KEGG" id="tca:659104"/>
<dbReference type="InParanoid" id="D6WR06"/>
<dbReference type="Proteomes" id="UP000007266">
    <property type="component" value="Linkage group 7"/>
</dbReference>
<feature type="domain" description="CN hydrolase" evidence="6">
    <location>
        <begin position="23"/>
        <end position="289"/>
    </location>
</feature>
<reference evidence="7 8" key="1">
    <citation type="journal article" date="2008" name="Nature">
        <title>The genome of the model beetle and pest Tribolium castaneum.</title>
        <authorList>
            <consortium name="Tribolium Genome Sequencing Consortium"/>
            <person name="Richards S."/>
            <person name="Gibbs R.A."/>
            <person name="Weinstock G.M."/>
            <person name="Brown S.J."/>
            <person name="Denell R."/>
            <person name="Beeman R.W."/>
            <person name="Gibbs R."/>
            <person name="Beeman R.W."/>
            <person name="Brown S.J."/>
            <person name="Bucher G."/>
            <person name="Friedrich M."/>
            <person name="Grimmelikhuijzen C.J."/>
            <person name="Klingler M."/>
            <person name="Lorenzen M."/>
            <person name="Richards S."/>
            <person name="Roth S."/>
            <person name="Schroder R."/>
            <person name="Tautz D."/>
            <person name="Zdobnov E.M."/>
            <person name="Muzny D."/>
            <person name="Gibbs R.A."/>
            <person name="Weinstock G.M."/>
            <person name="Attaway T."/>
            <person name="Bell S."/>
            <person name="Buhay C.J."/>
            <person name="Chandrabose M.N."/>
            <person name="Chavez D."/>
            <person name="Clerk-Blankenburg K.P."/>
            <person name="Cree A."/>
            <person name="Dao M."/>
            <person name="Davis C."/>
            <person name="Chacko J."/>
            <person name="Dinh H."/>
            <person name="Dugan-Rocha S."/>
            <person name="Fowler G."/>
            <person name="Garner T.T."/>
            <person name="Garnes J."/>
            <person name="Gnirke A."/>
            <person name="Hawes A."/>
            <person name="Hernandez J."/>
            <person name="Hines S."/>
            <person name="Holder M."/>
            <person name="Hume J."/>
            <person name="Jhangiani S.N."/>
            <person name="Joshi V."/>
            <person name="Khan Z.M."/>
            <person name="Jackson L."/>
            <person name="Kovar C."/>
            <person name="Kowis A."/>
            <person name="Lee S."/>
            <person name="Lewis L.R."/>
            <person name="Margolis J."/>
            <person name="Morgan M."/>
            <person name="Nazareth L.V."/>
            <person name="Nguyen N."/>
            <person name="Okwuonu G."/>
            <person name="Parker D."/>
            <person name="Richards S."/>
            <person name="Ruiz S.J."/>
            <person name="Santibanez J."/>
            <person name="Savard J."/>
            <person name="Scherer S.E."/>
            <person name="Schneider B."/>
            <person name="Sodergren E."/>
            <person name="Tautz D."/>
            <person name="Vattahil S."/>
            <person name="Villasana D."/>
            <person name="White C.S."/>
            <person name="Wright R."/>
            <person name="Park Y."/>
            <person name="Beeman R.W."/>
            <person name="Lord J."/>
            <person name="Oppert B."/>
            <person name="Lorenzen M."/>
            <person name="Brown S."/>
            <person name="Wang L."/>
            <person name="Savard J."/>
            <person name="Tautz D."/>
            <person name="Richards S."/>
            <person name="Weinstock G."/>
            <person name="Gibbs R.A."/>
            <person name="Liu Y."/>
            <person name="Worley K."/>
            <person name="Weinstock G."/>
            <person name="Elsik C.G."/>
            <person name="Reese J.T."/>
            <person name="Elhaik E."/>
            <person name="Landan G."/>
            <person name="Graur D."/>
            <person name="Arensburger P."/>
            <person name="Atkinson P."/>
            <person name="Beeman R.W."/>
            <person name="Beidler J."/>
            <person name="Brown S.J."/>
            <person name="Demuth J.P."/>
            <person name="Drury D.W."/>
            <person name="Du Y.Z."/>
            <person name="Fujiwara H."/>
            <person name="Lorenzen M."/>
            <person name="Maselli V."/>
            <person name="Osanai M."/>
            <person name="Park Y."/>
            <person name="Robertson H.M."/>
            <person name="Tu Z."/>
            <person name="Wang J.J."/>
            <person name="Wang S."/>
            <person name="Richards S."/>
            <person name="Song H."/>
            <person name="Zhang L."/>
            <person name="Sodergren E."/>
            <person name="Werner D."/>
            <person name="Stanke M."/>
            <person name="Morgenstern B."/>
            <person name="Solovyev V."/>
            <person name="Kosarev P."/>
            <person name="Brown G."/>
            <person name="Chen H.C."/>
            <person name="Ermolaeva O."/>
            <person name="Hlavina W."/>
            <person name="Kapustin Y."/>
            <person name="Kiryutin B."/>
            <person name="Kitts P."/>
            <person name="Maglott D."/>
            <person name="Pruitt K."/>
            <person name="Sapojnikov V."/>
            <person name="Souvorov A."/>
            <person name="Mackey A.J."/>
            <person name="Waterhouse R.M."/>
            <person name="Wyder S."/>
            <person name="Zdobnov E.M."/>
            <person name="Zdobnov E.M."/>
            <person name="Wyder S."/>
            <person name="Kriventseva E.V."/>
            <person name="Kadowaki T."/>
            <person name="Bork P."/>
            <person name="Aranda M."/>
            <person name="Bao R."/>
            <person name="Beermann A."/>
            <person name="Berns N."/>
            <person name="Bolognesi R."/>
            <person name="Bonneton F."/>
            <person name="Bopp D."/>
            <person name="Brown S.J."/>
            <person name="Bucher G."/>
            <person name="Butts T."/>
            <person name="Chaumot A."/>
            <person name="Denell R.E."/>
            <person name="Ferrier D.E."/>
            <person name="Friedrich M."/>
            <person name="Gordon C.M."/>
            <person name="Jindra M."/>
            <person name="Klingler M."/>
            <person name="Lan Q."/>
            <person name="Lattorff H.M."/>
            <person name="Laudet V."/>
            <person name="von Levetsow C."/>
            <person name="Liu Z."/>
            <person name="Lutz R."/>
            <person name="Lynch J.A."/>
            <person name="da Fonseca R.N."/>
            <person name="Posnien N."/>
            <person name="Reuter R."/>
            <person name="Roth S."/>
            <person name="Savard J."/>
            <person name="Schinko J.B."/>
            <person name="Schmitt C."/>
            <person name="Schoppmeier M."/>
            <person name="Schroder R."/>
            <person name="Shippy T.D."/>
            <person name="Simonnet F."/>
            <person name="Marques-Souza H."/>
            <person name="Tautz D."/>
            <person name="Tomoyasu Y."/>
            <person name="Trauner J."/>
            <person name="Van der Zee M."/>
            <person name="Vervoort M."/>
            <person name="Wittkopp N."/>
            <person name="Wimmer E.A."/>
            <person name="Yang X."/>
            <person name="Jones A.K."/>
            <person name="Sattelle D.B."/>
            <person name="Ebert P.R."/>
            <person name="Nelson D."/>
            <person name="Scott J.G."/>
            <person name="Beeman R.W."/>
            <person name="Muthukrishnan S."/>
            <person name="Kramer K.J."/>
            <person name="Arakane Y."/>
            <person name="Beeman R.W."/>
            <person name="Zhu Q."/>
            <person name="Hogenkamp D."/>
            <person name="Dixit R."/>
            <person name="Oppert B."/>
            <person name="Jiang H."/>
            <person name="Zou Z."/>
            <person name="Marshall J."/>
            <person name="Elpidina E."/>
            <person name="Vinokurov K."/>
            <person name="Oppert C."/>
            <person name="Zou Z."/>
            <person name="Evans J."/>
            <person name="Lu Z."/>
            <person name="Zhao P."/>
            <person name="Sumathipala N."/>
            <person name="Altincicek B."/>
            <person name="Vilcinskas A."/>
            <person name="Williams M."/>
            <person name="Hultmark D."/>
            <person name="Hetru C."/>
            <person name="Jiang H."/>
            <person name="Grimmelikhuijzen C.J."/>
            <person name="Hauser F."/>
            <person name="Cazzamali G."/>
            <person name="Williamson M."/>
            <person name="Park Y."/>
            <person name="Li B."/>
            <person name="Tanaka Y."/>
            <person name="Predel R."/>
            <person name="Neupert S."/>
            <person name="Schachtner J."/>
            <person name="Verleyen P."/>
            <person name="Raible F."/>
            <person name="Bork P."/>
            <person name="Friedrich M."/>
            <person name="Walden K.K."/>
            <person name="Robertson H.M."/>
            <person name="Angeli S."/>
            <person name="Foret S."/>
            <person name="Bucher G."/>
            <person name="Schuetz S."/>
            <person name="Maleszka R."/>
            <person name="Wimmer E.A."/>
            <person name="Beeman R.W."/>
            <person name="Lorenzen M."/>
            <person name="Tomoyasu Y."/>
            <person name="Miller S.C."/>
            <person name="Grossmann D."/>
            <person name="Bucher G."/>
        </authorList>
    </citation>
    <scope>NUCLEOTIDE SEQUENCE [LARGE SCALE GENOMIC DNA]</scope>
    <source>
        <strain evidence="7 8">Georgia GA2</strain>
    </source>
</reference>
<dbReference type="InterPro" id="IPR012101">
    <property type="entry name" value="Biotinidase-like_euk"/>
</dbReference>
<accession>D6WR06</accession>
<dbReference type="PANTHER" id="PTHR10609:SF14">
    <property type="entry name" value="BIOTINIDASE"/>
    <property type="match status" value="1"/>
</dbReference>
<feature type="chain" id="PRO_5003089823" evidence="5">
    <location>
        <begin position="18"/>
        <end position="525"/>
    </location>
</feature>
<keyword evidence="3" id="KW-0378">Hydrolase</keyword>
<dbReference type="InterPro" id="IPR040154">
    <property type="entry name" value="Biotinidase/VNN"/>
</dbReference>
<dbReference type="PANTHER" id="PTHR10609">
    <property type="entry name" value="BIOTINIDASE-RELATED"/>
    <property type="match status" value="1"/>
</dbReference>
<name>D6WR06_TRICA</name>
<feature type="signal peptide" evidence="5">
    <location>
        <begin position="1"/>
        <end position="17"/>
    </location>
</feature>
<dbReference type="PROSITE" id="PS50263">
    <property type="entry name" value="CN_HYDROLASE"/>
    <property type="match status" value="1"/>
</dbReference>
<dbReference type="HOGENOM" id="CLU_033209_1_0_1"/>
<dbReference type="Gene3D" id="3.60.110.10">
    <property type="entry name" value="Carbon-nitrogen hydrolase"/>
    <property type="match status" value="1"/>
</dbReference>
<dbReference type="OrthoDB" id="10250282at2759"/>
<dbReference type="InterPro" id="IPR043957">
    <property type="entry name" value="Vanin_C"/>
</dbReference>
<dbReference type="SUPFAM" id="SSF56317">
    <property type="entry name" value="Carbon-nitrogen hydrolase"/>
    <property type="match status" value="1"/>
</dbReference>
<dbReference type="InterPro" id="IPR036526">
    <property type="entry name" value="C-N_Hydrolase_sf"/>
</dbReference>
<dbReference type="GO" id="GO:0016811">
    <property type="term" value="F:hydrolase activity, acting on carbon-nitrogen (but not peptide) bonds, in linear amides"/>
    <property type="evidence" value="ECO:0007669"/>
    <property type="project" value="InterPro"/>
</dbReference>
<dbReference type="CDD" id="cd07567">
    <property type="entry name" value="biotinidase_like"/>
    <property type="match status" value="1"/>
</dbReference>
<dbReference type="InterPro" id="IPR003010">
    <property type="entry name" value="C-N_Hydrolase"/>
</dbReference>
<sequence>MILLLAFSLSIFAFSEASKWENVTIAVVEYKPILDSSLNEPEIVAKNAQKYIEIITNVAKDRNLDLIVFPEETLYVHRETAVTIKLDNPCDSDTYPQFLRNLSCAARSSHTYLALNLVDKVKCDQSQTNSSKNCKNSGFFYYNTDVVFDRNGTIVNRYHKYNLFGEREMDKPETAEEIVIETDFGLKLGIFTCFDILFKAPAQELLKDGIDGAIYPSMWYSELPFLTAMQTQEMWASRHNTTLLAAGANSPLVGSGGSGVYRGAQGLVVGGIVAEGGTQVFVYQGDKSVSETQDVDELAKKMDAFNLQIDNSLENYRWEVVNTSQRNYYNVLCAGDDDNTVCCHYSLTMSMDAIKPEMKHYTYILVAYAGIRSYTGVYNGGIEVCGVIACLNSSISSCGQRFSNYDEIQWPLTFESIAVSAKFVKSENRTQFPNSLLSSIRPIDSSETYWVEKEVEVNGTVFEEKQFATNVDQKRLLTFAILGRNFDLDSPADSDDDDDSNHSSGNLSAAWILLCCSLLILCKIK</sequence>
<protein>
    <submittedName>
        <fullName evidence="7">Vanin-like protein 2</fullName>
    </submittedName>
</protein>
<dbReference type="OMA" id="FGFNPVQ"/>
<dbReference type="FunCoup" id="D6WR06">
    <property type="interactions" value="32"/>
</dbReference>
<evidence type="ECO:0000256" key="5">
    <source>
        <dbReference type="SAM" id="SignalP"/>
    </source>
</evidence>
<evidence type="ECO:0000259" key="6">
    <source>
        <dbReference type="PROSITE" id="PS50263"/>
    </source>
</evidence>
<dbReference type="eggNOG" id="KOG0806">
    <property type="taxonomic scope" value="Eukaryota"/>
</dbReference>
<dbReference type="AlphaFoldDB" id="D6WR06"/>
<keyword evidence="4" id="KW-0325">Glycoprotein</keyword>
<keyword evidence="2 5" id="KW-0732">Signal</keyword>
<evidence type="ECO:0000256" key="2">
    <source>
        <dbReference type="ARBA" id="ARBA00022729"/>
    </source>
</evidence>
<dbReference type="EMBL" id="KQ971351">
    <property type="protein sequence ID" value="EFA06536.1"/>
    <property type="molecule type" value="Genomic_DNA"/>
</dbReference>
<dbReference type="Pfam" id="PF00795">
    <property type="entry name" value="CN_hydrolase"/>
    <property type="match status" value="1"/>
</dbReference>
<keyword evidence="8" id="KW-1185">Reference proteome</keyword>
<gene>
    <name evidence="7" type="primary">AUGUSTUS-3.0.2_09440</name>
    <name evidence="7" type="ORF">TcasGA2_TC009440</name>
</gene>
<reference evidence="7 8" key="2">
    <citation type="journal article" date="2010" name="Nucleic Acids Res.">
        <title>BeetleBase in 2010: revisions to provide comprehensive genomic information for Tribolium castaneum.</title>
        <authorList>
            <person name="Kim H.S."/>
            <person name="Murphy T."/>
            <person name="Xia J."/>
            <person name="Caragea D."/>
            <person name="Park Y."/>
            <person name="Beeman R.W."/>
            <person name="Lorenzen M.D."/>
            <person name="Butcher S."/>
            <person name="Manak J.R."/>
            <person name="Brown S.J."/>
        </authorList>
    </citation>
    <scope>GENOME REANNOTATION</scope>
    <source>
        <strain evidence="7 8">Georgia GA2</strain>
    </source>
</reference>
<evidence type="ECO:0000313" key="7">
    <source>
        <dbReference type="EMBL" id="EFA06536.1"/>
    </source>
</evidence>
<organism evidence="7 8">
    <name type="scientific">Tribolium castaneum</name>
    <name type="common">Red flour beetle</name>
    <dbReference type="NCBI Taxonomy" id="7070"/>
    <lineage>
        <taxon>Eukaryota</taxon>
        <taxon>Metazoa</taxon>
        <taxon>Ecdysozoa</taxon>
        <taxon>Arthropoda</taxon>
        <taxon>Hexapoda</taxon>
        <taxon>Insecta</taxon>
        <taxon>Pterygota</taxon>
        <taxon>Neoptera</taxon>
        <taxon>Endopterygota</taxon>
        <taxon>Coleoptera</taxon>
        <taxon>Polyphaga</taxon>
        <taxon>Cucujiformia</taxon>
        <taxon>Tenebrionidae</taxon>
        <taxon>Tenebrionidae incertae sedis</taxon>
        <taxon>Tribolium</taxon>
    </lineage>
</organism>
<evidence type="ECO:0000256" key="1">
    <source>
        <dbReference type="ARBA" id="ARBA00008225"/>
    </source>
</evidence>
<dbReference type="PhylomeDB" id="D6WR06"/>
<evidence type="ECO:0000256" key="3">
    <source>
        <dbReference type="ARBA" id="ARBA00022801"/>
    </source>
</evidence>